<dbReference type="EMBL" id="CP005986">
    <property type="protein sequence ID" value="AIA55459.1"/>
    <property type="molecule type" value="Genomic_DNA"/>
</dbReference>
<evidence type="ECO:0000259" key="1">
    <source>
        <dbReference type="Pfam" id="PF04471"/>
    </source>
</evidence>
<dbReference type="AlphaFoldDB" id="A0A059ZRF3"/>
<dbReference type="InterPro" id="IPR011856">
    <property type="entry name" value="tRNA_endonuc-like_dom_sf"/>
</dbReference>
<dbReference type="KEGG" id="acz:Acaty_c1595"/>
<dbReference type="Pfam" id="PF04471">
    <property type="entry name" value="Mrr_cat"/>
    <property type="match status" value="1"/>
</dbReference>
<dbReference type="Proteomes" id="UP000005522">
    <property type="component" value="Chromosome"/>
</dbReference>
<evidence type="ECO:0000313" key="3">
    <source>
        <dbReference type="Proteomes" id="UP000005522"/>
    </source>
</evidence>
<sequence>MLNGILARGRAWVSRIQSRRSRSHRKRQDAARRRECSLAEIVGADAGETFARRMAYLRTLDPLVFEELVLDAFQKKGWIVERNRRYSGDGGLDGKVFMDNRWRGIQCKRYKGPIQTAHAHKSNHGCKSSWISTWLFLFLTVHYHG</sequence>
<dbReference type="Gene3D" id="3.40.1350.10">
    <property type="match status" value="1"/>
</dbReference>
<protein>
    <submittedName>
        <fullName evidence="2">Putative membrane protein</fullName>
    </submittedName>
</protein>
<proteinExistence type="predicted"/>
<evidence type="ECO:0000313" key="2">
    <source>
        <dbReference type="EMBL" id="AIA55459.1"/>
    </source>
</evidence>
<dbReference type="GO" id="GO:0004519">
    <property type="term" value="F:endonuclease activity"/>
    <property type="evidence" value="ECO:0007669"/>
    <property type="project" value="InterPro"/>
</dbReference>
<feature type="domain" description="Restriction endonuclease type IV Mrr" evidence="1">
    <location>
        <begin position="57"/>
        <end position="117"/>
    </location>
</feature>
<dbReference type="GO" id="GO:0003677">
    <property type="term" value="F:DNA binding"/>
    <property type="evidence" value="ECO:0007669"/>
    <property type="project" value="InterPro"/>
</dbReference>
<dbReference type="InterPro" id="IPR007560">
    <property type="entry name" value="Restrct_endonuc_IV_Mrr"/>
</dbReference>
<dbReference type="InterPro" id="IPR011335">
    <property type="entry name" value="Restrct_endonuc-II-like"/>
</dbReference>
<organism evidence="2 3">
    <name type="scientific">Acidithiobacillus caldus (strain ATCC 51756 / DSM 8584 / KU)</name>
    <dbReference type="NCBI Taxonomy" id="637389"/>
    <lineage>
        <taxon>Bacteria</taxon>
        <taxon>Pseudomonadati</taxon>
        <taxon>Pseudomonadota</taxon>
        <taxon>Acidithiobacillia</taxon>
        <taxon>Acidithiobacillales</taxon>
        <taxon>Acidithiobacillaceae</taxon>
        <taxon>Acidithiobacillus</taxon>
    </lineage>
</organism>
<gene>
    <name evidence="2" type="ORF">Acaty_c1595</name>
</gene>
<dbReference type="GO" id="GO:0009307">
    <property type="term" value="P:DNA restriction-modification system"/>
    <property type="evidence" value="ECO:0007669"/>
    <property type="project" value="InterPro"/>
</dbReference>
<dbReference type="HOGENOM" id="CLU_1782649_0_0_6"/>
<dbReference type="SUPFAM" id="SSF52980">
    <property type="entry name" value="Restriction endonuclease-like"/>
    <property type="match status" value="1"/>
</dbReference>
<name>A0A059ZRF3_ACICK</name>
<reference evidence="2 3" key="1">
    <citation type="journal article" date="2009" name="J. Bacteriol.">
        <title>Draft genome sequence of the extremely acidophilic bacterium Acidithiobacillus caldus ATCC 51756 reveals metabolic versatility in the genus Acidithiobacillus.</title>
        <authorList>
            <person name="Valdes J."/>
            <person name="Quatrini R."/>
            <person name="Hallberg K."/>
            <person name="Dopson M."/>
            <person name="Valenzuela P.D."/>
            <person name="Holmes D.S."/>
        </authorList>
    </citation>
    <scope>NUCLEOTIDE SEQUENCE [LARGE SCALE GENOMIC DNA]</scope>
    <source>
        <strain evidence="3">ATCC 51756 / DSM 8584 / KU</strain>
    </source>
</reference>
<accession>A0A059ZRF3</accession>
<dbReference type="eggNOG" id="COG1715">
    <property type="taxonomic scope" value="Bacteria"/>
</dbReference>